<evidence type="ECO:0000313" key="8">
    <source>
        <dbReference type="Proteomes" id="UP000323011"/>
    </source>
</evidence>
<feature type="compositionally biased region" description="Basic and acidic residues" evidence="5">
    <location>
        <begin position="170"/>
        <end position="180"/>
    </location>
</feature>
<evidence type="ECO:0000256" key="5">
    <source>
        <dbReference type="SAM" id="MobiDB-lite"/>
    </source>
</evidence>
<dbReference type="InterPro" id="IPR052405">
    <property type="entry name" value="Mito_Transl_Release_Factor"/>
</dbReference>
<keyword evidence="4" id="KW-0496">Mitochondrion</keyword>
<dbReference type="InterPro" id="IPR000352">
    <property type="entry name" value="Pep_chain_release_fac_I"/>
</dbReference>
<organism evidence="7 8">
    <name type="scientific">Cafeteria roenbergensis</name>
    <name type="common">Marine flagellate</name>
    <dbReference type="NCBI Taxonomy" id="33653"/>
    <lineage>
        <taxon>Eukaryota</taxon>
        <taxon>Sar</taxon>
        <taxon>Stramenopiles</taxon>
        <taxon>Bigyra</taxon>
        <taxon>Opalozoa</taxon>
        <taxon>Bicosoecida</taxon>
        <taxon>Cafeteriaceae</taxon>
        <taxon>Cafeteria</taxon>
    </lineage>
</organism>
<feature type="compositionally biased region" description="Low complexity" evidence="5">
    <location>
        <begin position="145"/>
        <end position="156"/>
    </location>
</feature>
<dbReference type="Proteomes" id="UP000323011">
    <property type="component" value="Unassembled WGS sequence"/>
</dbReference>
<dbReference type="EMBL" id="VLTN01000056">
    <property type="protein sequence ID" value="KAA0148207.1"/>
    <property type="molecule type" value="Genomic_DNA"/>
</dbReference>
<name>A0A5A8C6A9_CAFRO</name>
<dbReference type="GO" id="GO:0005739">
    <property type="term" value="C:mitochondrion"/>
    <property type="evidence" value="ECO:0007669"/>
    <property type="project" value="UniProtKB-SubCell"/>
</dbReference>
<evidence type="ECO:0000256" key="3">
    <source>
        <dbReference type="ARBA" id="ARBA00022946"/>
    </source>
</evidence>
<dbReference type="PANTHER" id="PTHR46203:SF1">
    <property type="entry name" value="MITOCHONDRIAL TRANSLATION RELEASE FACTOR IN RESCUE"/>
    <property type="match status" value="1"/>
</dbReference>
<dbReference type="SUPFAM" id="SSF75620">
    <property type="entry name" value="Release factor"/>
    <property type="match status" value="1"/>
</dbReference>
<accession>A0A5A8C6A9</accession>
<dbReference type="InterPro" id="IPR045853">
    <property type="entry name" value="Pep_chain_release_fac_I_sf"/>
</dbReference>
<keyword evidence="8" id="KW-1185">Reference proteome</keyword>
<dbReference type="GO" id="GO:0003747">
    <property type="term" value="F:translation release factor activity"/>
    <property type="evidence" value="ECO:0007669"/>
    <property type="project" value="InterPro"/>
</dbReference>
<protein>
    <recommendedName>
        <fullName evidence="6">Prokaryotic-type class I peptide chain release factors domain-containing protein</fullName>
    </recommendedName>
</protein>
<dbReference type="AlphaFoldDB" id="A0A5A8C6A9"/>
<sequence>MIRAGRLALGLSRASGNAGAFASAFHSSALPRGSWAGSDSPPFFVEADLREQFTKGGGKGGQGVNKSSNAVLLQHVPTGTAVKVHTHRALVDNRKEARALLRQKLDLKLHGADSKAGQQQSKLQRAKQTAARRAREKYGATEGKAAASAQADSTAQPPKAPAGRRNSAARVREQLAHLRD</sequence>
<dbReference type="Pfam" id="PF00472">
    <property type="entry name" value="RF-1"/>
    <property type="match status" value="1"/>
</dbReference>
<dbReference type="Gene3D" id="3.30.160.20">
    <property type="match status" value="1"/>
</dbReference>
<dbReference type="PANTHER" id="PTHR46203">
    <property type="entry name" value="PROBABLE PEPTIDE CHAIN RELEASE FACTOR C12ORF65"/>
    <property type="match status" value="1"/>
</dbReference>
<comment type="caution">
    <text evidence="7">The sequence shown here is derived from an EMBL/GenBank/DDBJ whole genome shotgun (WGS) entry which is preliminary data.</text>
</comment>
<feature type="domain" description="Prokaryotic-type class I peptide chain release factors" evidence="6">
    <location>
        <begin position="46"/>
        <end position="133"/>
    </location>
</feature>
<evidence type="ECO:0000256" key="1">
    <source>
        <dbReference type="ARBA" id="ARBA00004173"/>
    </source>
</evidence>
<evidence type="ECO:0000256" key="4">
    <source>
        <dbReference type="ARBA" id="ARBA00023128"/>
    </source>
</evidence>
<comment type="similarity">
    <text evidence="2">Belongs to the prokaryotic/mitochondrial release factor family.</text>
</comment>
<feature type="region of interest" description="Disordered" evidence="5">
    <location>
        <begin position="111"/>
        <end position="180"/>
    </location>
</feature>
<dbReference type="OMA" id="DEKMMMA"/>
<evidence type="ECO:0000313" key="7">
    <source>
        <dbReference type="EMBL" id="KAA0148207.1"/>
    </source>
</evidence>
<evidence type="ECO:0000259" key="6">
    <source>
        <dbReference type="Pfam" id="PF00472"/>
    </source>
</evidence>
<keyword evidence="3" id="KW-0809">Transit peptide</keyword>
<reference evidence="7 8" key="1">
    <citation type="submission" date="2019-07" db="EMBL/GenBank/DDBJ databases">
        <title>Genomes of Cafeteria roenbergensis.</title>
        <authorList>
            <person name="Fischer M.G."/>
            <person name="Hackl T."/>
            <person name="Roman M."/>
        </authorList>
    </citation>
    <scope>NUCLEOTIDE SEQUENCE [LARGE SCALE GENOMIC DNA]</scope>
    <source>
        <strain evidence="7 8">BVI</strain>
    </source>
</reference>
<gene>
    <name evidence="7" type="ORF">FNF29_06866</name>
</gene>
<evidence type="ECO:0000256" key="2">
    <source>
        <dbReference type="ARBA" id="ARBA00010835"/>
    </source>
</evidence>
<comment type="subcellular location">
    <subcellularLocation>
        <location evidence="1">Mitochondrion</location>
    </subcellularLocation>
</comment>
<proteinExistence type="inferred from homology"/>